<reference evidence="6" key="1">
    <citation type="submission" date="2025-08" db="UniProtKB">
        <authorList>
            <consortium name="RefSeq"/>
        </authorList>
    </citation>
    <scope>IDENTIFICATION</scope>
</reference>
<keyword evidence="5" id="KW-1185">Reference proteome</keyword>
<dbReference type="PANTHER" id="PTHR47874">
    <property type="entry name" value="EXPRESSED PROTEIN"/>
    <property type="match status" value="1"/>
</dbReference>
<proteinExistence type="inferred from homology"/>
<accession>A0A6I9TCD2</accession>
<evidence type="ECO:0000313" key="6">
    <source>
        <dbReference type="RefSeq" id="XP_011082519.2"/>
    </source>
</evidence>
<dbReference type="GO" id="GO:0003729">
    <property type="term" value="F:mRNA binding"/>
    <property type="evidence" value="ECO:0007669"/>
    <property type="project" value="InterPro"/>
</dbReference>
<dbReference type="InterPro" id="IPR044179">
    <property type="entry name" value="PPR5-like"/>
</dbReference>
<evidence type="ECO:0000256" key="4">
    <source>
        <dbReference type="SAM" id="Coils"/>
    </source>
</evidence>
<evidence type="ECO:0000256" key="1">
    <source>
        <dbReference type="ARBA" id="ARBA00007626"/>
    </source>
</evidence>
<dbReference type="Pfam" id="PF01535">
    <property type="entry name" value="PPR"/>
    <property type="match status" value="2"/>
</dbReference>
<comment type="similarity">
    <text evidence="1">Belongs to the PPR family. P subfamily.</text>
</comment>
<dbReference type="AlphaFoldDB" id="A0A6I9TCD2"/>
<dbReference type="OrthoDB" id="185373at2759"/>
<protein>
    <submittedName>
        <fullName evidence="6">Pentatricopeptide repeat-containing protein At2g30780</fullName>
    </submittedName>
</protein>
<dbReference type="InParanoid" id="A0A6I9TCD2"/>
<evidence type="ECO:0000256" key="2">
    <source>
        <dbReference type="ARBA" id="ARBA00022737"/>
    </source>
</evidence>
<dbReference type="KEGG" id="sind:105165263"/>
<feature type="coiled-coil region" evidence="4">
    <location>
        <begin position="76"/>
        <end position="103"/>
    </location>
</feature>
<evidence type="ECO:0000313" key="5">
    <source>
        <dbReference type="Proteomes" id="UP000504604"/>
    </source>
</evidence>
<dbReference type="GeneID" id="105165263"/>
<gene>
    <name evidence="6" type="primary">LOC105165263</name>
</gene>
<name>A0A6I9TCD2_SESIN</name>
<dbReference type="Gene3D" id="1.25.40.10">
    <property type="entry name" value="Tetratricopeptide repeat domain"/>
    <property type="match status" value="3"/>
</dbReference>
<dbReference type="NCBIfam" id="TIGR00756">
    <property type="entry name" value="PPR"/>
    <property type="match status" value="1"/>
</dbReference>
<dbReference type="PANTHER" id="PTHR47874:SF1">
    <property type="entry name" value="OS05G0407900 PROTEIN"/>
    <property type="match status" value="1"/>
</dbReference>
<feature type="repeat" description="PPR" evidence="3">
    <location>
        <begin position="223"/>
        <end position="257"/>
    </location>
</feature>
<dbReference type="InterPro" id="IPR002885">
    <property type="entry name" value="PPR_rpt"/>
</dbReference>
<dbReference type="RefSeq" id="XP_011082519.2">
    <property type="nucleotide sequence ID" value="XM_011084217.2"/>
</dbReference>
<dbReference type="Proteomes" id="UP000504604">
    <property type="component" value="Linkage group LG6"/>
</dbReference>
<dbReference type="FunCoup" id="A0A6I9TCD2">
    <property type="interactions" value="2390"/>
</dbReference>
<organism evidence="5 6">
    <name type="scientific">Sesamum indicum</name>
    <name type="common">Oriental sesame</name>
    <name type="synonym">Sesamum orientale</name>
    <dbReference type="NCBI Taxonomy" id="4182"/>
    <lineage>
        <taxon>Eukaryota</taxon>
        <taxon>Viridiplantae</taxon>
        <taxon>Streptophyta</taxon>
        <taxon>Embryophyta</taxon>
        <taxon>Tracheophyta</taxon>
        <taxon>Spermatophyta</taxon>
        <taxon>Magnoliopsida</taxon>
        <taxon>eudicotyledons</taxon>
        <taxon>Gunneridae</taxon>
        <taxon>Pentapetalae</taxon>
        <taxon>asterids</taxon>
        <taxon>lamiids</taxon>
        <taxon>Lamiales</taxon>
        <taxon>Pedaliaceae</taxon>
        <taxon>Sesamum</taxon>
    </lineage>
</organism>
<keyword evidence="4" id="KW-0175">Coiled coil</keyword>
<sequence length="512" mass="59513">MMKRVLRVSEFRRYQTITVSSLNSLSTITKPSVPNQFIREHVTQTPHSNGSQTVLPDIISLFSDKWSYNTAETISKEILREKVAKLKDEVVEQKDDVEKLEKALDEKGVSLFRRYPDGSAVVELLTQLKPFPYLAMEILNWRRKQLDYAAPMTVEEYAKGIAIAGRLKNVDLAVELFKEASNKQLKATSLFNALMSVYTYNGLVMRCQSLFHDLKMEAKCTPSIITYNILISAFGRLMLVDHMEATLREIKELNLTPTIHTYKGLIAGYITAWMWEEMEKTYRIMKAGPIKPDIDIHLLMLRGYAHSGKLEKMEEIYEMVRDHVDHKETPLIRAMICAYCRSSHVARVEKVEKLLRLIPEHEYRPWLNVLLICLYATEDLLEQMENSINEAFEHKAYVTTVGVMKCIISSYFRHNAVDKLADFVQRAEHAGWKVCRSLYHCKMVMYASQMRISEMERVLDEMDRVNMHLSKKTFWILYHAYQRWGPRNKLEQVVGMMCKHGYKVPLDACNSL</sequence>
<dbReference type="Pfam" id="PF13812">
    <property type="entry name" value="PPR_3"/>
    <property type="match status" value="1"/>
</dbReference>
<dbReference type="PROSITE" id="PS51375">
    <property type="entry name" value="PPR"/>
    <property type="match status" value="1"/>
</dbReference>
<evidence type="ECO:0000256" key="3">
    <source>
        <dbReference type="PROSITE-ProRule" id="PRU00708"/>
    </source>
</evidence>
<keyword evidence="2" id="KW-0677">Repeat</keyword>
<dbReference type="InterPro" id="IPR011990">
    <property type="entry name" value="TPR-like_helical_dom_sf"/>
</dbReference>
<dbReference type="Gramene" id="SIN_1012812.t">
    <property type="protein sequence ID" value="SIN_1012812.t"/>
    <property type="gene ID" value="SIN_1012812"/>
</dbReference>